<dbReference type="InterPro" id="IPR018750">
    <property type="entry name" value="DUF2306_membrane"/>
</dbReference>
<protein>
    <recommendedName>
        <fullName evidence="4">Microtubule associated protein</fullName>
    </recommendedName>
</protein>
<evidence type="ECO:0000256" key="1">
    <source>
        <dbReference type="SAM" id="Phobius"/>
    </source>
</evidence>
<sequence>MAEIASRRPAHAFVVATRKVYHPVGFKKGYNFVLWCIFAGAMLGFCLARFQYLDYYGVYCPETPSPGRGAAPGECYRYNSRDLYKIGIKLHLYTILPAGFLACFQFVPAIRYKALLFHRINGYLVVLLSLVGTAGALMIARISFGGGVDTQTAVGLMAIMFVAALAISLYNVKKLQLEQHRAWMLRAWFYAGSIITMRLIGIIMAQVTSMQGMGPYFVAYPCDVLASFYRNSTVLYAKYPACSSLSAHVPVEANFNLKSPETIGASMQATFGTALWLALAVHAIGVEIYLHLTPAEANRLRNISYQRQIEAGYCNAGRAGLTADRLGDAAIWRPEAAAIKEDLEDASITPSVHETPTAKP</sequence>
<reference evidence="2 3" key="1">
    <citation type="journal article" date="2016" name="Genome Biol. Evol.">
        <title>Divergent and convergent evolution of fungal pathogenicity.</title>
        <authorList>
            <person name="Shang Y."/>
            <person name="Xiao G."/>
            <person name="Zheng P."/>
            <person name="Cen K."/>
            <person name="Zhan S."/>
            <person name="Wang C."/>
        </authorList>
    </citation>
    <scope>NUCLEOTIDE SEQUENCE [LARGE SCALE GENOMIC DNA]</scope>
    <source>
        <strain evidence="2 3">RCEF 2490</strain>
    </source>
</reference>
<name>A0A167ZL37_9HYPO</name>
<organism evidence="2 3">
    <name type="scientific">Moelleriella libera RCEF 2490</name>
    <dbReference type="NCBI Taxonomy" id="1081109"/>
    <lineage>
        <taxon>Eukaryota</taxon>
        <taxon>Fungi</taxon>
        <taxon>Dikarya</taxon>
        <taxon>Ascomycota</taxon>
        <taxon>Pezizomycotina</taxon>
        <taxon>Sordariomycetes</taxon>
        <taxon>Hypocreomycetidae</taxon>
        <taxon>Hypocreales</taxon>
        <taxon>Clavicipitaceae</taxon>
        <taxon>Moelleriella</taxon>
    </lineage>
</organism>
<keyword evidence="3" id="KW-1185">Reference proteome</keyword>
<comment type="caution">
    <text evidence="2">The sequence shown here is derived from an EMBL/GenBank/DDBJ whole genome shotgun (WGS) entry which is preliminary data.</text>
</comment>
<feature type="transmembrane region" description="Helical" evidence="1">
    <location>
        <begin position="184"/>
        <end position="207"/>
    </location>
</feature>
<dbReference type="STRING" id="1081109.A0A167ZL37"/>
<evidence type="ECO:0000313" key="2">
    <source>
        <dbReference type="EMBL" id="KZZ92802.1"/>
    </source>
</evidence>
<proteinExistence type="predicted"/>
<evidence type="ECO:0008006" key="4">
    <source>
        <dbReference type="Google" id="ProtNLM"/>
    </source>
</evidence>
<keyword evidence="1" id="KW-1133">Transmembrane helix</keyword>
<feature type="transmembrane region" description="Helical" evidence="1">
    <location>
        <begin position="122"/>
        <end position="144"/>
    </location>
</feature>
<keyword evidence="1" id="KW-0472">Membrane</keyword>
<feature type="transmembrane region" description="Helical" evidence="1">
    <location>
        <begin position="274"/>
        <end position="292"/>
    </location>
</feature>
<feature type="transmembrane region" description="Helical" evidence="1">
    <location>
        <begin position="150"/>
        <end position="172"/>
    </location>
</feature>
<dbReference type="AlphaFoldDB" id="A0A167ZL37"/>
<evidence type="ECO:0000313" key="3">
    <source>
        <dbReference type="Proteomes" id="UP000078544"/>
    </source>
</evidence>
<feature type="transmembrane region" description="Helical" evidence="1">
    <location>
        <begin position="32"/>
        <end position="52"/>
    </location>
</feature>
<dbReference type="OrthoDB" id="193478at2759"/>
<dbReference type="EMBL" id="AZGY01000014">
    <property type="protein sequence ID" value="KZZ92802.1"/>
    <property type="molecule type" value="Genomic_DNA"/>
</dbReference>
<feature type="transmembrane region" description="Helical" evidence="1">
    <location>
        <begin position="90"/>
        <end position="110"/>
    </location>
</feature>
<dbReference type="Pfam" id="PF10067">
    <property type="entry name" value="DUF2306"/>
    <property type="match status" value="1"/>
</dbReference>
<accession>A0A167ZL37</accession>
<keyword evidence="1" id="KW-0812">Transmembrane</keyword>
<dbReference type="Proteomes" id="UP000078544">
    <property type="component" value="Unassembled WGS sequence"/>
</dbReference>
<gene>
    <name evidence="2" type="ORF">AAL_05834</name>
</gene>